<keyword evidence="2" id="KW-1185">Reference proteome</keyword>
<evidence type="ECO:0000313" key="1">
    <source>
        <dbReference type="EMBL" id="ATC81098.1"/>
    </source>
</evidence>
<dbReference type="EMBL" id="CP011011">
    <property type="protein sequence ID" value="ATC81098.1"/>
    <property type="molecule type" value="Genomic_DNA"/>
</dbReference>
<proteinExistence type="predicted"/>
<gene>
    <name evidence="1" type="ORF">PAGA_a0554</name>
</gene>
<protein>
    <submittedName>
        <fullName evidence="1">Uncharacterized protein</fullName>
    </submittedName>
</protein>
<accession>A0ACA8DT26</accession>
<organism evidence="1 2">
    <name type="scientific">Pseudoalteromonas agarivorans DSM 14585</name>
    <dbReference type="NCBI Taxonomy" id="1312369"/>
    <lineage>
        <taxon>Bacteria</taxon>
        <taxon>Pseudomonadati</taxon>
        <taxon>Pseudomonadota</taxon>
        <taxon>Gammaproteobacteria</taxon>
        <taxon>Alteromonadales</taxon>
        <taxon>Pseudoalteromonadaceae</taxon>
        <taxon>Pseudoalteromonas</taxon>
    </lineage>
</organism>
<dbReference type="Proteomes" id="UP000217277">
    <property type="component" value="Chromosome I"/>
</dbReference>
<sequence>MPCLICNLVGSITAPTLPAIYDKQLHYLGAALKQTRLNLIPKVKAPKNYTR</sequence>
<evidence type="ECO:0000313" key="2">
    <source>
        <dbReference type="Proteomes" id="UP000217277"/>
    </source>
</evidence>
<reference evidence="1" key="1">
    <citation type="submission" date="2015-03" db="EMBL/GenBank/DDBJ databases">
        <authorList>
            <person name="Xie B.-B."/>
            <person name="Rong J.-C."/>
            <person name="Qin Q.-L."/>
            <person name="Zhang Y.-Z."/>
        </authorList>
    </citation>
    <scope>NUCLEOTIDE SEQUENCE</scope>
    <source>
        <strain evidence="1">DSM 14585</strain>
    </source>
</reference>
<name>A0ACA8DT26_9GAMM</name>